<evidence type="ECO:0000313" key="2">
    <source>
        <dbReference type="EMBL" id="MEQ2561899.1"/>
    </source>
</evidence>
<dbReference type="EMBL" id="JBBMFJ010000002">
    <property type="protein sequence ID" value="MEQ2561899.1"/>
    <property type="molecule type" value="Genomic_DNA"/>
</dbReference>
<feature type="transmembrane region" description="Helical" evidence="1">
    <location>
        <begin position="82"/>
        <end position="101"/>
    </location>
</feature>
<feature type="transmembrane region" description="Helical" evidence="1">
    <location>
        <begin position="7"/>
        <end position="28"/>
    </location>
</feature>
<gene>
    <name evidence="2" type="ORF">WMO41_01660</name>
</gene>
<comment type="caution">
    <text evidence="2">The sequence shown here is derived from an EMBL/GenBank/DDBJ whole genome shotgun (WGS) entry which is preliminary data.</text>
</comment>
<sequence>MRKWNNILARVIIVLFLLHALMGSLMLLGLSTISFLPLSWLLVMAVAVHGIMGLISTLMAVKSGKASGRWYLRQNAAFWTKRISGIAILLLLAFHVTAYTTSVNGRFFLKEFTFGRMLSQILFVLAIFIHLAVSIKSMLIAKGTVKFKERTFDWLLVLSVMMLFFTAAVVIYYIRWQM</sequence>
<feature type="transmembrane region" description="Helical" evidence="1">
    <location>
        <begin position="121"/>
        <end position="140"/>
    </location>
</feature>
<accession>A0ABV1HID6</accession>
<feature type="transmembrane region" description="Helical" evidence="1">
    <location>
        <begin position="152"/>
        <end position="174"/>
    </location>
</feature>
<organism evidence="2 3">
    <name type="scientific">Ventrimonas faecis</name>
    <dbReference type="NCBI Taxonomy" id="3133170"/>
    <lineage>
        <taxon>Bacteria</taxon>
        <taxon>Bacillati</taxon>
        <taxon>Bacillota</taxon>
        <taxon>Clostridia</taxon>
        <taxon>Lachnospirales</taxon>
        <taxon>Lachnospiraceae</taxon>
        <taxon>Ventrimonas</taxon>
    </lineage>
</organism>
<keyword evidence="1" id="KW-0812">Transmembrane</keyword>
<name>A0ABV1HID6_9FIRM</name>
<keyword evidence="1" id="KW-1133">Transmembrane helix</keyword>
<dbReference type="RefSeq" id="WP_349228331.1">
    <property type="nucleotide sequence ID" value="NZ_JBBMFJ010000002.1"/>
</dbReference>
<proteinExistence type="predicted"/>
<keyword evidence="1" id="KW-0472">Membrane</keyword>
<keyword evidence="3" id="KW-1185">Reference proteome</keyword>
<evidence type="ECO:0000256" key="1">
    <source>
        <dbReference type="SAM" id="Phobius"/>
    </source>
</evidence>
<dbReference type="Proteomes" id="UP001437460">
    <property type="component" value="Unassembled WGS sequence"/>
</dbReference>
<evidence type="ECO:0000313" key="3">
    <source>
        <dbReference type="Proteomes" id="UP001437460"/>
    </source>
</evidence>
<feature type="transmembrane region" description="Helical" evidence="1">
    <location>
        <begin position="40"/>
        <end position="61"/>
    </location>
</feature>
<protein>
    <submittedName>
        <fullName evidence="2">Pilus assembly protein PilX</fullName>
    </submittedName>
</protein>
<reference evidence="2 3" key="1">
    <citation type="submission" date="2024-03" db="EMBL/GenBank/DDBJ databases">
        <title>Human intestinal bacterial collection.</title>
        <authorList>
            <person name="Pauvert C."/>
            <person name="Hitch T.C.A."/>
            <person name="Clavel T."/>
        </authorList>
    </citation>
    <scope>NUCLEOTIDE SEQUENCE [LARGE SCALE GENOMIC DNA]</scope>
    <source>
        <strain evidence="2 3">CLA-AP-H27</strain>
    </source>
</reference>